<feature type="transmembrane region" description="Helical" evidence="6">
    <location>
        <begin position="117"/>
        <end position="134"/>
    </location>
</feature>
<reference evidence="8 9" key="1">
    <citation type="submission" date="2020-07" db="EMBL/GenBank/DDBJ databases">
        <title>Transfer of Campylobacter canadensis to the novel genus Avispirillum gen. nov., that also includes two novel species recovered from migratory waterfowl: Avispirillum anseris sp. nov. and Avispirillum brantae sp. nov.</title>
        <authorList>
            <person name="Miller W.G."/>
            <person name="Chapman M.H."/>
            <person name="Yee E."/>
            <person name="Inglis G.D."/>
        </authorList>
    </citation>
    <scope>NUCLEOTIDE SEQUENCE [LARGE SCALE GENOMIC DNA]</scope>
    <source>
        <strain evidence="8 9">L283</strain>
    </source>
</reference>
<feature type="transmembrane region" description="Helical" evidence="6">
    <location>
        <begin position="36"/>
        <end position="52"/>
    </location>
</feature>
<feature type="domain" description="EamA" evidence="7">
    <location>
        <begin position="143"/>
        <end position="276"/>
    </location>
</feature>
<proteinExistence type="predicted"/>
<dbReference type="InterPro" id="IPR037185">
    <property type="entry name" value="EmrE-like"/>
</dbReference>
<evidence type="ECO:0000256" key="2">
    <source>
        <dbReference type="ARBA" id="ARBA00022475"/>
    </source>
</evidence>
<evidence type="ECO:0000256" key="5">
    <source>
        <dbReference type="ARBA" id="ARBA00023136"/>
    </source>
</evidence>
<name>A0ABS7WSV7_9BACT</name>
<keyword evidence="5 6" id="KW-0472">Membrane</keyword>
<accession>A0ABS7WSV7</accession>
<evidence type="ECO:0000313" key="9">
    <source>
        <dbReference type="Proteomes" id="UP000786183"/>
    </source>
</evidence>
<feature type="transmembrane region" description="Helical" evidence="6">
    <location>
        <begin position="90"/>
        <end position="110"/>
    </location>
</feature>
<feature type="transmembrane region" description="Helical" evidence="6">
    <location>
        <begin position="205"/>
        <end position="224"/>
    </location>
</feature>
<evidence type="ECO:0000256" key="6">
    <source>
        <dbReference type="SAM" id="Phobius"/>
    </source>
</evidence>
<organism evidence="8 9">
    <name type="scientific">Campylobacter canadensis</name>
    <dbReference type="NCBI Taxonomy" id="449520"/>
    <lineage>
        <taxon>Bacteria</taxon>
        <taxon>Pseudomonadati</taxon>
        <taxon>Campylobacterota</taxon>
        <taxon>Epsilonproteobacteria</taxon>
        <taxon>Campylobacterales</taxon>
        <taxon>Campylobacteraceae</taxon>
        <taxon>Campylobacter</taxon>
    </lineage>
</organism>
<comment type="subcellular location">
    <subcellularLocation>
        <location evidence="1">Cell membrane</location>
        <topology evidence="1">Multi-pass membrane protein</topology>
    </subcellularLocation>
</comment>
<feature type="transmembrane region" description="Helical" evidence="6">
    <location>
        <begin position="64"/>
        <end position="84"/>
    </location>
</feature>
<dbReference type="InterPro" id="IPR000620">
    <property type="entry name" value="EamA_dom"/>
</dbReference>
<keyword evidence="2" id="KW-1003">Cell membrane</keyword>
<evidence type="ECO:0000256" key="4">
    <source>
        <dbReference type="ARBA" id="ARBA00022989"/>
    </source>
</evidence>
<evidence type="ECO:0000256" key="1">
    <source>
        <dbReference type="ARBA" id="ARBA00004651"/>
    </source>
</evidence>
<dbReference type="EMBL" id="JACGBB010000011">
    <property type="protein sequence ID" value="MBZ7987598.1"/>
    <property type="molecule type" value="Genomic_DNA"/>
</dbReference>
<sequence length="277" mass="31131">MKIKATLLLAFAAIVWGASFLPSKLILEVCGVYEYLFYRFIISSFLFFIIVFKDIKNNYKNSYLGGSLSGICMAVAFILQTLSLKYIQSSSVAFLTGLNVIMVPFLSLILFKKIPSLKTIFLCFLACFGLYLFQNANINSFYIGEFLSLACALFFALLIVLVEKFLKDNDLNSFVFFQFFACAVVCFFAALFLDKISLAPLKDMQSLIYIIISAMILTIFCFFAQNYAQKFLQAQVVAILLLLEPISAGIIGYYFGEDFTKLQIVGIVLILLALAFC</sequence>
<feature type="transmembrane region" description="Helical" evidence="6">
    <location>
        <begin position="236"/>
        <end position="255"/>
    </location>
</feature>
<dbReference type="Proteomes" id="UP000786183">
    <property type="component" value="Unassembled WGS sequence"/>
</dbReference>
<dbReference type="PANTHER" id="PTHR42920">
    <property type="entry name" value="OS03G0707200 PROTEIN-RELATED"/>
    <property type="match status" value="1"/>
</dbReference>
<protein>
    <submittedName>
        <fullName evidence="8">DMT family transporter</fullName>
    </submittedName>
</protein>
<keyword evidence="3 6" id="KW-0812">Transmembrane</keyword>
<comment type="caution">
    <text evidence="8">The sequence shown here is derived from an EMBL/GenBank/DDBJ whole genome shotgun (WGS) entry which is preliminary data.</text>
</comment>
<feature type="transmembrane region" description="Helical" evidence="6">
    <location>
        <begin position="174"/>
        <end position="193"/>
    </location>
</feature>
<keyword evidence="4 6" id="KW-1133">Transmembrane helix</keyword>
<feature type="transmembrane region" description="Helical" evidence="6">
    <location>
        <begin position="261"/>
        <end position="276"/>
    </location>
</feature>
<evidence type="ECO:0000259" key="7">
    <source>
        <dbReference type="Pfam" id="PF00892"/>
    </source>
</evidence>
<dbReference type="Pfam" id="PF00892">
    <property type="entry name" value="EamA"/>
    <property type="match status" value="2"/>
</dbReference>
<evidence type="ECO:0000313" key="8">
    <source>
        <dbReference type="EMBL" id="MBZ7987598.1"/>
    </source>
</evidence>
<dbReference type="PANTHER" id="PTHR42920:SF5">
    <property type="entry name" value="EAMA DOMAIN-CONTAINING PROTEIN"/>
    <property type="match status" value="1"/>
</dbReference>
<feature type="domain" description="EamA" evidence="7">
    <location>
        <begin position="5"/>
        <end position="132"/>
    </location>
</feature>
<dbReference type="InterPro" id="IPR051258">
    <property type="entry name" value="Diverse_Substrate_Transporter"/>
</dbReference>
<dbReference type="RefSeq" id="WP_172233828.1">
    <property type="nucleotide sequence ID" value="NZ_CP035946.1"/>
</dbReference>
<dbReference type="SUPFAM" id="SSF103481">
    <property type="entry name" value="Multidrug resistance efflux transporter EmrE"/>
    <property type="match status" value="2"/>
</dbReference>
<keyword evidence="9" id="KW-1185">Reference proteome</keyword>
<evidence type="ECO:0000256" key="3">
    <source>
        <dbReference type="ARBA" id="ARBA00022692"/>
    </source>
</evidence>
<gene>
    <name evidence="8" type="ORF">AVCANL283_05730</name>
</gene>
<feature type="transmembrane region" description="Helical" evidence="6">
    <location>
        <begin position="140"/>
        <end position="162"/>
    </location>
</feature>